<dbReference type="EMBL" id="JAUIZM010000001">
    <property type="protein sequence ID" value="KAK1403302.1"/>
    <property type="molecule type" value="Genomic_DNA"/>
</dbReference>
<dbReference type="Gene3D" id="1.10.10.60">
    <property type="entry name" value="Homeodomain-like"/>
    <property type="match status" value="1"/>
</dbReference>
<evidence type="ECO:0000259" key="8">
    <source>
        <dbReference type="PROSITE" id="PS51213"/>
    </source>
</evidence>
<keyword evidence="10" id="KW-1185">Reference proteome</keyword>
<evidence type="ECO:0000256" key="5">
    <source>
        <dbReference type="PROSITE-ProRule" id="PRU00108"/>
    </source>
</evidence>
<dbReference type="InterPro" id="IPR009057">
    <property type="entry name" value="Homeodomain-like_sf"/>
</dbReference>
<keyword evidence="4 5" id="KW-0539">Nucleus</keyword>
<comment type="similarity">
    <text evidence="6">Belongs to the TALE/KNOX homeobox family.</text>
</comment>
<dbReference type="InterPro" id="IPR050224">
    <property type="entry name" value="TALE_homeobox"/>
</dbReference>
<dbReference type="GO" id="GO:0000981">
    <property type="term" value="F:DNA-binding transcription factor activity, RNA polymerase II-specific"/>
    <property type="evidence" value="ECO:0007669"/>
    <property type="project" value="InterPro"/>
</dbReference>
<evidence type="ECO:0000256" key="4">
    <source>
        <dbReference type="ARBA" id="ARBA00023242"/>
    </source>
</evidence>
<evidence type="ECO:0000313" key="9">
    <source>
        <dbReference type="EMBL" id="KAK1403302.1"/>
    </source>
</evidence>
<dbReference type="SMART" id="SM01255">
    <property type="entry name" value="KNOX1"/>
    <property type="match status" value="1"/>
</dbReference>
<dbReference type="Pfam" id="PF03789">
    <property type="entry name" value="ELK"/>
    <property type="match status" value="1"/>
</dbReference>
<comment type="caution">
    <text evidence="9">The sequence shown here is derived from an EMBL/GenBank/DDBJ whole genome shotgun (WGS) entry which is preliminary data.</text>
</comment>
<dbReference type="Proteomes" id="UP001237642">
    <property type="component" value="Unassembled WGS sequence"/>
</dbReference>
<dbReference type="GO" id="GO:0005634">
    <property type="term" value="C:nucleus"/>
    <property type="evidence" value="ECO:0007669"/>
    <property type="project" value="UniProtKB-SubCell"/>
</dbReference>
<dbReference type="Pfam" id="PF03790">
    <property type="entry name" value="KNOX1"/>
    <property type="match status" value="1"/>
</dbReference>
<dbReference type="SUPFAM" id="SSF46689">
    <property type="entry name" value="Homeodomain-like"/>
    <property type="match status" value="1"/>
</dbReference>
<dbReference type="GO" id="GO:0003677">
    <property type="term" value="F:DNA binding"/>
    <property type="evidence" value="ECO:0007669"/>
    <property type="project" value="UniProtKB-UniRule"/>
</dbReference>
<evidence type="ECO:0000256" key="1">
    <source>
        <dbReference type="ARBA" id="ARBA00004123"/>
    </source>
</evidence>
<reference evidence="9" key="1">
    <citation type="submission" date="2023-02" db="EMBL/GenBank/DDBJ databases">
        <title>Genome of toxic invasive species Heracleum sosnowskyi carries increased number of genes despite the absence of recent whole-genome duplications.</title>
        <authorList>
            <person name="Schelkunov M."/>
            <person name="Shtratnikova V."/>
            <person name="Makarenko M."/>
            <person name="Klepikova A."/>
            <person name="Omelchenko D."/>
            <person name="Novikova G."/>
            <person name="Obukhova E."/>
            <person name="Bogdanov V."/>
            <person name="Penin A."/>
            <person name="Logacheva M."/>
        </authorList>
    </citation>
    <scope>NUCLEOTIDE SEQUENCE</scope>
    <source>
        <strain evidence="9">Hsosn_3</strain>
        <tissue evidence="9">Leaf</tissue>
    </source>
</reference>
<feature type="domain" description="Homeobox" evidence="7">
    <location>
        <begin position="235"/>
        <end position="298"/>
    </location>
</feature>
<dbReference type="SMART" id="SM00389">
    <property type="entry name" value="HOX"/>
    <property type="match status" value="1"/>
</dbReference>
<dbReference type="InterPro" id="IPR001356">
    <property type="entry name" value="HD"/>
</dbReference>
<dbReference type="CDD" id="cd00086">
    <property type="entry name" value="homeodomain"/>
    <property type="match status" value="1"/>
</dbReference>
<evidence type="ECO:0000256" key="6">
    <source>
        <dbReference type="PROSITE-ProRule" id="PRU00559"/>
    </source>
</evidence>
<feature type="domain" description="ELK" evidence="8">
    <location>
        <begin position="215"/>
        <end position="235"/>
    </location>
</feature>
<dbReference type="Pfam" id="PF03791">
    <property type="entry name" value="KNOX2"/>
    <property type="match status" value="1"/>
</dbReference>
<dbReference type="SMART" id="SM01256">
    <property type="entry name" value="KNOX2"/>
    <property type="match status" value="1"/>
</dbReference>
<dbReference type="AlphaFoldDB" id="A0AAD8JIT6"/>
<sequence length="319" mass="36357">MDGMQGHNSSDYIMVPENPMMMISPEYDRFPVYGSDELMSAASAISEAASATAELRRTSTSSRRDHVNNYHNNYYNNSCQPPSLVKAKIASHPYYPRLLQAYIDCQKVGAPPEISCLLDEIQRENDVYDKIDSVSTCVGADPELDEFMETYCNILVKYKSDLSRPFDEATSFLSNIEAQLGDLCKADEGGVSSDGEFSGGEIEVQDVQTRTEDRDLKDRLLHKFGSHISKLKMEFSKKKQKGKLPKEARDTLLDWWKVHNKWPYPTEADKIFLAESTGLDQKQINNWFINQRKRHWKPSEDMQLAVMDSISGQFYATDD</sequence>
<dbReference type="SMART" id="SM01188">
    <property type="entry name" value="ELK"/>
    <property type="match status" value="1"/>
</dbReference>
<evidence type="ECO:0000313" key="10">
    <source>
        <dbReference type="Proteomes" id="UP001237642"/>
    </source>
</evidence>
<accession>A0AAD8JIT6</accession>
<dbReference type="InterPro" id="IPR005541">
    <property type="entry name" value="KNOX2"/>
</dbReference>
<dbReference type="InterPro" id="IPR005539">
    <property type="entry name" value="ELK_dom"/>
</dbReference>
<evidence type="ECO:0000256" key="2">
    <source>
        <dbReference type="ARBA" id="ARBA00023125"/>
    </source>
</evidence>
<protein>
    <submittedName>
        <fullName evidence="9">ELK domain-containing protein/KNOX1 domain-containing protein/KNOX2 domain-containing protein/Homeobox_KN domain-containing protein</fullName>
    </submittedName>
</protein>
<dbReference type="Pfam" id="PF05920">
    <property type="entry name" value="Homeobox_KN"/>
    <property type="match status" value="1"/>
</dbReference>
<dbReference type="InterPro" id="IPR008422">
    <property type="entry name" value="KN_HD"/>
</dbReference>
<evidence type="ECO:0000259" key="7">
    <source>
        <dbReference type="PROSITE" id="PS50071"/>
    </source>
</evidence>
<evidence type="ECO:0000256" key="3">
    <source>
        <dbReference type="ARBA" id="ARBA00023155"/>
    </source>
</evidence>
<keyword evidence="3 5" id="KW-0371">Homeobox</keyword>
<keyword evidence="2 5" id="KW-0238">DNA-binding</keyword>
<dbReference type="PROSITE" id="PS00027">
    <property type="entry name" value="HOMEOBOX_1"/>
    <property type="match status" value="1"/>
</dbReference>
<dbReference type="PANTHER" id="PTHR11850">
    <property type="entry name" value="HOMEOBOX PROTEIN TRANSCRIPTION FACTORS"/>
    <property type="match status" value="1"/>
</dbReference>
<feature type="DNA-binding region" description="Homeobox; TALE-type" evidence="5">
    <location>
        <begin position="236"/>
        <end position="299"/>
    </location>
</feature>
<comment type="subcellular location">
    <subcellularLocation>
        <location evidence="1 5">Nucleus</location>
    </subcellularLocation>
</comment>
<dbReference type="PROSITE" id="PS51213">
    <property type="entry name" value="ELK"/>
    <property type="match status" value="1"/>
</dbReference>
<gene>
    <name evidence="9" type="ORF">POM88_002907</name>
</gene>
<reference evidence="9" key="2">
    <citation type="submission" date="2023-05" db="EMBL/GenBank/DDBJ databases">
        <authorList>
            <person name="Schelkunov M.I."/>
        </authorList>
    </citation>
    <scope>NUCLEOTIDE SEQUENCE</scope>
    <source>
        <strain evidence="9">Hsosn_3</strain>
        <tissue evidence="9">Leaf</tissue>
    </source>
</reference>
<dbReference type="InterPro" id="IPR005540">
    <property type="entry name" value="KNOX1"/>
</dbReference>
<organism evidence="9 10">
    <name type="scientific">Heracleum sosnowskyi</name>
    <dbReference type="NCBI Taxonomy" id="360622"/>
    <lineage>
        <taxon>Eukaryota</taxon>
        <taxon>Viridiplantae</taxon>
        <taxon>Streptophyta</taxon>
        <taxon>Embryophyta</taxon>
        <taxon>Tracheophyta</taxon>
        <taxon>Spermatophyta</taxon>
        <taxon>Magnoliopsida</taxon>
        <taxon>eudicotyledons</taxon>
        <taxon>Gunneridae</taxon>
        <taxon>Pentapetalae</taxon>
        <taxon>asterids</taxon>
        <taxon>campanulids</taxon>
        <taxon>Apiales</taxon>
        <taxon>Apiaceae</taxon>
        <taxon>Apioideae</taxon>
        <taxon>apioid superclade</taxon>
        <taxon>Tordylieae</taxon>
        <taxon>Tordyliinae</taxon>
        <taxon>Heracleum</taxon>
    </lineage>
</organism>
<proteinExistence type="inferred from homology"/>
<name>A0AAD8JIT6_9APIA</name>
<dbReference type="PROSITE" id="PS50071">
    <property type="entry name" value="HOMEOBOX_2"/>
    <property type="match status" value="1"/>
</dbReference>
<dbReference type="InterPro" id="IPR017970">
    <property type="entry name" value="Homeobox_CS"/>
</dbReference>